<accession>A0A2R4TFQ5</accession>
<keyword evidence="2" id="KW-1185">Reference proteome</keyword>
<dbReference type="Gene3D" id="3.30.530.20">
    <property type="match status" value="2"/>
</dbReference>
<dbReference type="SUPFAM" id="SSF55961">
    <property type="entry name" value="Bet v1-like"/>
    <property type="match status" value="2"/>
</dbReference>
<proteinExistence type="predicted"/>
<dbReference type="InterPro" id="IPR023393">
    <property type="entry name" value="START-like_dom_sf"/>
</dbReference>
<organism evidence="1 2">
    <name type="scientific">Streptomyces lunaelactis</name>
    <dbReference type="NCBI Taxonomy" id="1535768"/>
    <lineage>
        <taxon>Bacteria</taxon>
        <taxon>Bacillati</taxon>
        <taxon>Actinomycetota</taxon>
        <taxon>Actinomycetes</taxon>
        <taxon>Kitasatosporales</taxon>
        <taxon>Streptomycetaceae</taxon>
        <taxon>Streptomyces</taxon>
    </lineage>
</organism>
<dbReference type="KEGG" id="slk:SLUN_38595"/>
<dbReference type="CDD" id="cd08861">
    <property type="entry name" value="OtcD1_ARO-CYC_like"/>
    <property type="match status" value="2"/>
</dbReference>
<dbReference type="Pfam" id="PF10604">
    <property type="entry name" value="Polyketide_cyc2"/>
    <property type="match status" value="2"/>
</dbReference>
<evidence type="ECO:0000313" key="2">
    <source>
        <dbReference type="Proteomes" id="UP000244201"/>
    </source>
</evidence>
<reference evidence="1 2" key="1">
    <citation type="submission" date="2018-01" db="EMBL/GenBank/DDBJ databases">
        <title>Complete genome sequence of Streptomyces lunaelactis MM109T, a Ferroverdin A producer isolated from cave moonmilk deposits.</title>
        <authorList>
            <person name="Naome A."/>
            <person name="Martinet L."/>
            <person name="Maciejewska M."/>
            <person name="Anderssen S."/>
            <person name="Adam D."/>
            <person name="Tenconi E."/>
            <person name="Deflandre B."/>
            <person name="Arguelles-Arias A."/>
            <person name="Calusinska M."/>
            <person name="Copieters W."/>
            <person name="Karim L."/>
            <person name="Hanikenne M."/>
            <person name="Baurain D."/>
            <person name="van Wezel G."/>
            <person name="Smargiasso N."/>
            <person name="de Pauw E."/>
            <person name="Delfosse P."/>
            <person name="Rigali S."/>
        </authorList>
    </citation>
    <scope>NUCLEOTIDE SEQUENCE [LARGE SCALE GENOMIC DNA]</scope>
    <source>
        <strain evidence="1 2">MM109</strain>
        <plasmid evidence="2">Plasmid pslun1</plasmid>
    </source>
</reference>
<dbReference type="AlphaFoldDB" id="A0A2R4TFQ5"/>
<dbReference type="InterPro" id="IPR019587">
    <property type="entry name" value="Polyketide_cyclase/dehydratase"/>
</dbReference>
<dbReference type="GeneID" id="55661144"/>
<dbReference type="Proteomes" id="UP000244201">
    <property type="component" value="Plasmid pSLUN1"/>
</dbReference>
<name>A0A2R4TFQ5_9ACTN</name>
<protein>
    <submittedName>
        <fullName evidence="1">Cyclase</fullName>
    </submittedName>
</protein>
<sequence length="318" mass="35422">MSGERVHRAWHSVEVAAPAGVVYGLIADAERWPLLFPSTVHVERLDFDGTHERLRMWATDEGRIGSWLSLRTQDPQQWRIEFRRLNPQAPVRTMNGIWTVEERADGGSLLTLLHEFTVVGDRPDDVAWVDLVTHADTRAKLAGVKRLAERWSVLDELVLSFEDSVRVKGPAEVVYDFLYRVGDWPELVSHVDRLELVEEAPGVQVMSMDTRIPDGSVQTTESVRMCFPHAGRIVHKQTSPAALLAAHTGEWSVVSDETGVTVVAQQTVVLCEEAVGEVLGEGADIAHARRHVREAVGRTSTAVLNLAKRHAESAIRML</sequence>
<dbReference type="RefSeq" id="WP_108155232.1">
    <property type="nucleotide sequence ID" value="NZ_CP026305.1"/>
</dbReference>
<gene>
    <name evidence="1" type="ORF">SLUN_38595</name>
</gene>
<keyword evidence="1" id="KW-0614">Plasmid</keyword>
<dbReference type="EMBL" id="CP026305">
    <property type="protein sequence ID" value="AVZ77944.1"/>
    <property type="molecule type" value="Genomic_DNA"/>
</dbReference>
<evidence type="ECO:0000313" key="1">
    <source>
        <dbReference type="EMBL" id="AVZ77944.1"/>
    </source>
</evidence>
<geneLocation type="plasmid" evidence="2">
    <name>pslun1</name>
</geneLocation>
<dbReference type="OrthoDB" id="3419705at2"/>